<evidence type="ECO:0000256" key="9">
    <source>
        <dbReference type="ARBA" id="ARBA00022777"/>
    </source>
</evidence>
<evidence type="ECO:0000259" key="22">
    <source>
        <dbReference type="PROSITE" id="PS50894"/>
    </source>
</evidence>
<dbReference type="InterPro" id="IPR013656">
    <property type="entry name" value="PAS_4"/>
</dbReference>
<dbReference type="InterPro" id="IPR013767">
    <property type="entry name" value="PAS_fold"/>
</dbReference>
<dbReference type="PROSITE" id="PS50109">
    <property type="entry name" value="HIS_KIN"/>
    <property type="match status" value="1"/>
</dbReference>
<dbReference type="EMBL" id="NRRV01000011">
    <property type="protein sequence ID" value="MBK1630373.1"/>
    <property type="molecule type" value="Genomic_DNA"/>
</dbReference>
<dbReference type="Pfam" id="PF00072">
    <property type="entry name" value="Response_reg"/>
    <property type="match status" value="1"/>
</dbReference>
<dbReference type="InterPro" id="IPR001789">
    <property type="entry name" value="Sig_transdc_resp-reg_receiver"/>
</dbReference>
<dbReference type="CDD" id="cd00082">
    <property type="entry name" value="HisKA"/>
    <property type="match status" value="1"/>
</dbReference>
<feature type="region of interest" description="Disordered" evidence="17">
    <location>
        <begin position="730"/>
        <end position="805"/>
    </location>
</feature>
<evidence type="ECO:0000259" key="21">
    <source>
        <dbReference type="PROSITE" id="PS50113"/>
    </source>
</evidence>
<evidence type="ECO:0000256" key="16">
    <source>
        <dbReference type="SAM" id="Coils"/>
    </source>
</evidence>
<dbReference type="InterPro" id="IPR035965">
    <property type="entry name" value="PAS-like_dom_sf"/>
</dbReference>
<dbReference type="Pfam" id="PF00989">
    <property type="entry name" value="PAS"/>
    <property type="match status" value="1"/>
</dbReference>
<dbReference type="CDD" id="cd00088">
    <property type="entry name" value="HPT"/>
    <property type="match status" value="1"/>
</dbReference>
<evidence type="ECO:0000256" key="11">
    <source>
        <dbReference type="ARBA" id="ARBA00022989"/>
    </source>
</evidence>
<dbReference type="NCBIfam" id="TIGR00229">
    <property type="entry name" value="sensory_box"/>
    <property type="match status" value="2"/>
</dbReference>
<sequence length="1088" mass="117271">MSRRRPGRAAGCPALHRRNPGLRAPEAVAAVCALALAPGALFASPPIEAAAGKALPLAAVVLAGLGWWQWQRWRRRHQALKARLERAEQRLQSREQQWQAIFEAAPDAIVLCTAAGRIVVLNREAEHLLGYTRRELARQPVEVLVPAALRDAHVTHRQGIGDGPEARSMGAGRALTALAKSGEEIPVDIRLARVTRKDRPHVVAALRDLRARRQAEQALRERTEELRRSREELQSILDHAPTLFHVKDRQGRYTLVNRRWCALAQRPEAEVLGHSDELLFPPEVAADMARDDEVVLDRGEPRQFEDVRLHGDTEIVLDTYKFPLLDAEGRPYGLCGIAHDVTERKDSEAELRRARDQAQEASRAKSAFLANMSHELRTPINAIIGMTHLALGAEVPARPRDCIESAHHSARELLAIINDLLDFSRLEAGKLTLDAVPFQLDEVLETLAKRVGPKADHKGLELLLDTPSTLPAALVGDPLRLSQMLVNLASNAVKFTKQGEVVVRVRVLEHGSEQVVLRFSVSDTGIGLSERERAELFKPFHQVDDSTTRRFGGTGLGLAICKRLTEMMGGQIWVESEPGAGSTFHCTARFAPQPQAAPERPSLPQDEHVLVVDDNATARGILAMLVESLGLRAGTAADGDGALAALRTACAEGDPYRLVFLDWRMPGQDGVAVARAIAADAALIPKPRVVLVTAYADDQLDLSQQLADLELAGCLSKPVSASAVYEAALGEPAGHKPPRPPRRLGDPQHIEPPGPARAVPAEAPTSEHDRTADTPAATAPEPVARETDAGEARTAATSPQPAAQRRSLLQGLCEEYRGFGAAFERAGSDARPDAQLRLAHTLKGVAGNLGLMQIAELAGELYAACRKAAPATEIRPLVAAIETQMEHLALSLDGAATAPATEAEPCCELPDLDRVTAGHCQQLTARLQDLLDGGDAEALGVAAELAETLGEDSDLGRHIAGLRRRVEAFEFALAAEHLRSLRHAVGRLATGTEATGSGPVPGAPVDLDRLVKRLHGLLQVDDTRAADVAAALAQALADRPAQAAVVERVRQCIHEFDYTAARTALATLSSDEAREAVGDPGTTNRADR</sequence>
<feature type="coiled-coil region" evidence="16">
    <location>
        <begin position="70"/>
        <end position="97"/>
    </location>
</feature>
<evidence type="ECO:0000256" key="7">
    <source>
        <dbReference type="ARBA" id="ARBA00022679"/>
    </source>
</evidence>
<dbReference type="SMART" id="SM00387">
    <property type="entry name" value="HATPase_c"/>
    <property type="match status" value="1"/>
</dbReference>
<dbReference type="Gene3D" id="3.30.565.10">
    <property type="entry name" value="Histidine kinase-like ATPase, C-terminal domain"/>
    <property type="match status" value="1"/>
</dbReference>
<evidence type="ECO:0000313" key="24">
    <source>
        <dbReference type="Proteomes" id="UP000748752"/>
    </source>
</evidence>
<dbReference type="InterPro" id="IPR036890">
    <property type="entry name" value="HATPase_C_sf"/>
</dbReference>
<dbReference type="SMART" id="SM00448">
    <property type="entry name" value="REC"/>
    <property type="match status" value="1"/>
</dbReference>
<name>A0ABS1CF75_9GAMM</name>
<proteinExistence type="predicted"/>
<keyword evidence="10" id="KW-0067">ATP-binding</keyword>
<evidence type="ECO:0000256" key="4">
    <source>
        <dbReference type="ARBA" id="ARBA00022475"/>
    </source>
</evidence>
<dbReference type="SUPFAM" id="SSF52172">
    <property type="entry name" value="CheY-like"/>
    <property type="match status" value="1"/>
</dbReference>
<keyword evidence="10" id="KW-0547">Nucleotide-binding</keyword>
<dbReference type="InterPro" id="IPR000014">
    <property type="entry name" value="PAS"/>
</dbReference>
<evidence type="ECO:0000256" key="13">
    <source>
        <dbReference type="ARBA" id="ARBA00023136"/>
    </source>
</evidence>
<dbReference type="SMART" id="SM00091">
    <property type="entry name" value="PAS"/>
    <property type="match status" value="2"/>
</dbReference>
<keyword evidence="8" id="KW-0812">Transmembrane</keyword>
<dbReference type="PROSITE" id="PS50110">
    <property type="entry name" value="RESPONSE_REGULATORY"/>
    <property type="match status" value="1"/>
</dbReference>
<dbReference type="Gene3D" id="1.10.287.130">
    <property type="match status" value="1"/>
</dbReference>
<feature type="domain" description="HPt" evidence="22">
    <location>
        <begin position="801"/>
        <end position="895"/>
    </location>
</feature>
<dbReference type="Proteomes" id="UP000748752">
    <property type="component" value="Unassembled WGS sequence"/>
</dbReference>
<keyword evidence="7" id="KW-0808">Transferase</keyword>
<evidence type="ECO:0000256" key="2">
    <source>
        <dbReference type="ARBA" id="ARBA00004429"/>
    </source>
</evidence>
<feature type="modified residue" description="Phosphohistidine" evidence="14">
    <location>
        <position position="840"/>
    </location>
</feature>
<comment type="caution">
    <text evidence="23">The sequence shown here is derived from an EMBL/GenBank/DDBJ whole genome shotgun (WGS) entry which is preliminary data.</text>
</comment>
<dbReference type="InterPro" id="IPR004358">
    <property type="entry name" value="Sig_transdc_His_kin-like_C"/>
</dbReference>
<dbReference type="SUPFAM" id="SSF47226">
    <property type="entry name" value="Histidine-containing phosphotransfer domain, HPT domain"/>
    <property type="match status" value="1"/>
</dbReference>
<dbReference type="SUPFAM" id="SSF55874">
    <property type="entry name" value="ATPase domain of HSP90 chaperone/DNA topoisomerase II/histidine kinase"/>
    <property type="match status" value="1"/>
</dbReference>
<feature type="modified residue" description="4-aspartylphosphate" evidence="15">
    <location>
        <position position="662"/>
    </location>
</feature>
<dbReference type="PRINTS" id="PR00344">
    <property type="entry name" value="BCTRLSENSOR"/>
</dbReference>
<evidence type="ECO:0000256" key="6">
    <source>
        <dbReference type="ARBA" id="ARBA00022553"/>
    </source>
</evidence>
<dbReference type="SMART" id="SM00388">
    <property type="entry name" value="HisKA"/>
    <property type="match status" value="1"/>
</dbReference>
<evidence type="ECO:0000256" key="1">
    <source>
        <dbReference type="ARBA" id="ARBA00000085"/>
    </source>
</evidence>
<evidence type="ECO:0000313" key="23">
    <source>
        <dbReference type="EMBL" id="MBK1630373.1"/>
    </source>
</evidence>
<evidence type="ECO:0000259" key="18">
    <source>
        <dbReference type="PROSITE" id="PS50109"/>
    </source>
</evidence>
<dbReference type="InterPro" id="IPR008207">
    <property type="entry name" value="Sig_transdc_His_kin_Hpt_dom"/>
</dbReference>
<dbReference type="Gene3D" id="1.20.120.160">
    <property type="entry name" value="HPT domain"/>
    <property type="match status" value="1"/>
</dbReference>
<evidence type="ECO:0000256" key="17">
    <source>
        <dbReference type="SAM" id="MobiDB-lite"/>
    </source>
</evidence>
<keyword evidence="9" id="KW-0418">Kinase</keyword>
<dbReference type="Gene3D" id="3.40.50.2300">
    <property type="match status" value="1"/>
</dbReference>
<dbReference type="InterPro" id="IPR003661">
    <property type="entry name" value="HisK_dim/P_dom"/>
</dbReference>
<dbReference type="CDD" id="cd00130">
    <property type="entry name" value="PAS"/>
    <property type="match status" value="2"/>
</dbReference>
<evidence type="ECO:0000259" key="19">
    <source>
        <dbReference type="PROSITE" id="PS50110"/>
    </source>
</evidence>
<reference evidence="23 24" key="1">
    <citation type="journal article" date="2020" name="Microorganisms">
        <title>Osmotic Adaptation and Compatible Solute Biosynthesis of Phototrophic Bacteria as Revealed from Genome Analyses.</title>
        <authorList>
            <person name="Imhoff J.F."/>
            <person name="Rahn T."/>
            <person name="Kunzel S."/>
            <person name="Keller A."/>
            <person name="Neulinger S.C."/>
        </authorList>
    </citation>
    <scope>NUCLEOTIDE SEQUENCE [LARGE SCALE GENOMIC DNA]</scope>
    <source>
        <strain evidence="23 24">DSM 6210</strain>
    </source>
</reference>
<evidence type="ECO:0000256" key="15">
    <source>
        <dbReference type="PROSITE-ProRule" id="PRU00169"/>
    </source>
</evidence>
<dbReference type="InterPro" id="IPR003594">
    <property type="entry name" value="HATPase_dom"/>
</dbReference>
<comment type="subcellular location">
    <subcellularLocation>
        <location evidence="2">Cell inner membrane</location>
        <topology evidence="2">Multi-pass membrane protein</topology>
    </subcellularLocation>
</comment>
<dbReference type="Pfam" id="PF02518">
    <property type="entry name" value="HATPase_c"/>
    <property type="match status" value="1"/>
</dbReference>
<dbReference type="Pfam" id="PF00512">
    <property type="entry name" value="HisKA"/>
    <property type="match status" value="1"/>
</dbReference>
<feature type="domain" description="PAS" evidence="20">
    <location>
        <begin position="94"/>
        <end position="136"/>
    </location>
</feature>
<evidence type="ECO:0000256" key="12">
    <source>
        <dbReference type="ARBA" id="ARBA00023012"/>
    </source>
</evidence>
<keyword evidence="4" id="KW-1003">Cell membrane</keyword>
<comment type="catalytic activity">
    <reaction evidence="1">
        <text>ATP + protein L-histidine = ADP + protein N-phospho-L-histidine.</text>
        <dbReference type="EC" id="2.7.13.3"/>
    </reaction>
</comment>
<dbReference type="PANTHER" id="PTHR43047:SF64">
    <property type="entry name" value="HISTIDINE KINASE CONTAINING CHEY-HOMOLOGOUS RECEIVER DOMAIN AND PAS DOMAIN-RELATED"/>
    <property type="match status" value="1"/>
</dbReference>
<dbReference type="EC" id="2.7.13.3" evidence="3"/>
<dbReference type="SUPFAM" id="SSF55785">
    <property type="entry name" value="PYP-like sensor domain (PAS domain)"/>
    <property type="match status" value="2"/>
</dbReference>
<dbReference type="Gene3D" id="3.30.450.20">
    <property type="entry name" value="PAS domain"/>
    <property type="match status" value="2"/>
</dbReference>
<evidence type="ECO:0000256" key="10">
    <source>
        <dbReference type="ARBA" id="ARBA00022840"/>
    </source>
</evidence>
<dbReference type="InterPro" id="IPR011006">
    <property type="entry name" value="CheY-like_superfamily"/>
</dbReference>
<feature type="domain" description="Histidine kinase" evidence="18">
    <location>
        <begin position="371"/>
        <end position="592"/>
    </location>
</feature>
<dbReference type="InterPro" id="IPR000700">
    <property type="entry name" value="PAS-assoc_C"/>
</dbReference>
<feature type="domain" description="PAC" evidence="21">
    <location>
        <begin position="300"/>
        <end position="353"/>
    </location>
</feature>
<keyword evidence="6 15" id="KW-0597">Phosphoprotein</keyword>
<evidence type="ECO:0000256" key="5">
    <source>
        <dbReference type="ARBA" id="ARBA00022519"/>
    </source>
</evidence>
<keyword evidence="12" id="KW-0902">Two-component regulatory system</keyword>
<dbReference type="InterPro" id="IPR036641">
    <property type="entry name" value="HPT_dom_sf"/>
</dbReference>
<feature type="domain" description="Response regulatory" evidence="19">
    <location>
        <begin position="608"/>
        <end position="732"/>
    </location>
</feature>
<dbReference type="CDD" id="cd16922">
    <property type="entry name" value="HATPase_EvgS-ArcB-TorS-like"/>
    <property type="match status" value="1"/>
</dbReference>
<feature type="coiled-coil region" evidence="16">
    <location>
        <begin position="206"/>
        <end position="236"/>
    </location>
</feature>
<keyword evidence="13" id="KW-0472">Membrane</keyword>
<dbReference type="InterPro" id="IPR005467">
    <property type="entry name" value="His_kinase_dom"/>
</dbReference>
<gene>
    <name evidence="23" type="ORF">CKO31_06350</name>
</gene>
<dbReference type="SUPFAM" id="SSF47384">
    <property type="entry name" value="Homodimeric domain of signal transducing histidine kinase"/>
    <property type="match status" value="1"/>
</dbReference>
<dbReference type="Pfam" id="PF08448">
    <property type="entry name" value="PAS_4"/>
    <property type="match status" value="1"/>
</dbReference>
<accession>A0ABS1CF75</accession>
<protein>
    <recommendedName>
        <fullName evidence="3">histidine kinase</fullName>
        <ecNumber evidence="3">2.7.13.3</ecNumber>
    </recommendedName>
</protein>
<keyword evidence="24" id="KW-1185">Reference proteome</keyword>
<evidence type="ECO:0000256" key="3">
    <source>
        <dbReference type="ARBA" id="ARBA00012438"/>
    </source>
</evidence>
<dbReference type="PANTHER" id="PTHR43047">
    <property type="entry name" value="TWO-COMPONENT HISTIDINE PROTEIN KINASE"/>
    <property type="match status" value="1"/>
</dbReference>
<evidence type="ECO:0000256" key="14">
    <source>
        <dbReference type="PROSITE-ProRule" id="PRU00110"/>
    </source>
</evidence>
<organism evidence="23 24">
    <name type="scientific">Thiohalocapsa halophila</name>
    <dbReference type="NCBI Taxonomy" id="69359"/>
    <lineage>
        <taxon>Bacteria</taxon>
        <taxon>Pseudomonadati</taxon>
        <taxon>Pseudomonadota</taxon>
        <taxon>Gammaproteobacteria</taxon>
        <taxon>Chromatiales</taxon>
        <taxon>Chromatiaceae</taxon>
        <taxon>Thiohalocapsa</taxon>
    </lineage>
</organism>
<dbReference type="InterPro" id="IPR036097">
    <property type="entry name" value="HisK_dim/P_sf"/>
</dbReference>
<dbReference type="PROSITE" id="PS50894">
    <property type="entry name" value="HPT"/>
    <property type="match status" value="1"/>
</dbReference>
<evidence type="ECO:0000256" key="8">
    <source>
        <dbReference type="ARBA" id="ARBA00022692"/>
    </source>
</evidence>
<keyword evidence="5" id="KW-0997">Cell inner membrane</keyword>
<dbReference type="PROSITE" id="PS50113">
    <property type="entry name" value="PAC"/>
    <property type="match status" value="1"/>
</dbReference>
<keyword evidence="11" id="KW-1133">Transmembrane helix</keyword>
<feature type="compositionally biased region" description="Low complexity" evidence="17">
    <location>
        <begin position="773"/>
        <end position="782"/>
    </location>
</feature>
<keyword evidence="16" id="KW-0175">Coiled coil</keyword>
<evidence type="ECO:0000259" key="20">
    <source>
        <dbReference type="PROSITE" id="PS50112"/>
    </source>
</evidence>
<dbReference type="Pfam" id="PF01627">
    <property type="entry name" value="Hpt"/>
    <property type="match status" value="1"/>
</dbReference>
<dbReference type="PROSITE" id="PS50112">
    <property type="entry name" value="PAS"/>
    <property type="match status" value="1"/>
</dbReference>